<comment type="caution">
    <text evidence="1">The sequence shown here is derived from an EMBL/GenBank/DDBJ whole genome shotgun (WGS) entry which is preliminary data.</text>
</comment>
<organism evidence="1 2">
    <name type="scientific">Undibacterium umbellatum</name>
    <dbReference type="NCBI Taxonomy" id="2762300"/>
    <lineage>
        <taxon>Bacteria</taxon>
        <taxon>Pseudomonadati</taxon>
        <taxon>Pseudomonadota</taxon>
        <taxon>Betaproteobacteria</taxon>
        <taxon>Burkholderiales</taxon>
        <taxon>Oxalobacteraceae</taxon>
        <taxon>Undibacterium</taxon>
    </lineage>
</organism>
<dbReference type="Proteomes" id="UP000646911">
    <property type="component" value="Unassembled WGS sequence"/>
</dbReference>
<reference evidence="1 2" key="1">
    <citation type="submission" date="2020-08" db="EMBL/GenBank/DDBJ databases">
        <title>Novel species isolated from subtropical streams in China.</title>
        <authorList>
            <person name="Lu H."/>
        </authorList>
    </citation>
    <scope>NUCLEOTIDE SEQUENCE [LARGE SCALE GENOMIC DNA]</scope>
    <source>
        <strain evidence="1 2">NL8W</strain>
    </source>
</reference>
<protein>
    <submittedName>
        <fullName evidence="1">Uncharacterized protein</fullName>
    </submittedName>
</protein>
<evidence type="ECO:0000313" key="2">
    <source>
        <dbReference type="Proteomes" id="UP000646911"/>
    </source>
</evidence>
<accession>A0ABR6ZAF6</accession>
<sequence>MHRYLFSFALFCAATNAVPSVFENSINVTFPDKVGALTFGDKKEFPKKELGVNIRYQGNGPVVGSIYIYNAGLSDIPTGVGSPIIHKHFAQVIGEVKQLAAMGQVKAVNLAGAGSTISSFKGCGPQFMWRAYELDMGDKVLSSYTYLTGLNNNFVKLRMSHLKTDAQGKREVEQFVEEIRKVLGSCKD</sequence>
<gene>
    <name evidence="1" type="ORF">H8L47_13950</name>
</gene>
<evidence type="ECO:0000313" key="1">
    <source>
        <dbReference type="EMBL" id="MBC3908663.1"/>
    </source>
</evidence>
<proteinExistence type="predicted"/>
<dbReference type="RefSeq" id="WP_186954212.1">
    <property type="nucleotide sequence ID" value="NZ_JACOFX010000006.1"/>
</dbReference>
<dbReference type="EMBL" id="JACOFX010000006">
    <property type="protein sequence ID" value="MBC3908663.1"/>
    <property type="molecule type" value="Genomic_DNA"/>
</dbReference>
<keyword evidence="2" id="KW-1185">Reference proteome</keyword>
<name>A0ABR6ZAF6_9BURK</name>